<comment type="caution">
    <text evidence="4">The sequence shown here is derived from an EMBL/GenBank/DDBJ whole genome shotgun (WGS) entry which is preliminary data.</text>
</comment>
<keyword evidence="5" id="KW-1185">Reference proteome</keyword>
<dbReference type="Pfam" id="PF17900">
    <property type="entry name" value="Peptidase_M1_N"/>
    <property type="match status" value="1"/>
</dbReference>
<evidence type="ECO:0008006" key="6">
    <source>
        <dbReference type="Google" id="ProtNLM"/>
    </source>
</evidence>
<evidence type="ECO:0000313" key="5">
    <source>
        <dbReference type="Proteomes" id="UP001501410"/>
    </source>
</evidence>
<feature type="domain" description="Aminopeptidase N-like N-terminal" evidence="3">
    <location>
        <begin position="41"/>
        <end position="218"/>
    </location>
</feature>
<proteinExistence type="predicted"/>
<dbReference type="PANTHER" id="PTHR11533:SF174">
    <property type="entry name" value="PUROMYCIN-SENSITIVE AMINOPEPTIDASE-RELATED"/>
    <property type="match status" value="1"/>
</dbReference>
<dbReference type="Gene3D" id="1.25.10.10">
    <property type="entry name" value="Leucine-rich Repeat Variant"/>
    <property type="match status" value="1"/>
</dbReference>
<dbReference type="InterPro" id="IPR050344">
    <property type="entry name" value="Peptidase_M1_aminopeptidases"/>
</dbReference>
<dbReference type="EMBL" id="BAABEZ010000024">
    <property type="protein sequence ID" value="GAA4457812.1"/>
    <property type="molecule type" value="Genomic_DNA"/>
</dbReference>
<dbReference type="Proteomes" id="UP001501410">
    <property type="component" value="Unassembled WGS sequence"/>
</dbReference>
<accession>A0ABP8MZ95</accession>
<dbReference type="InterPro" id="IPR042097">
    <property type="entry name" value="Aminopeptidase_N-like_N_sf"/>
</dbReference>
<dbReference type="InterPro" id="IPR027268">
    <property type="entry name" value="Peptidase_M4/M1_CTD_sf"/>
</dbReference>
<dbReference type="PANTHER" id="PTHR11533">
    <property type="entry name" value="PROTEASE M1 ZINC METALLOPROTEASE"/>
    <property type="match status" value="1"/>
</dbReference>
<feature type="signal peptide" evidence="1">
    <location>
        <begin position="1"/>
        <end position="18"/>
    </location>
</feature>
<dbReference type="Gene3D" id="2.60.40.1730">
    <property type="entry name" value="tricorn interacting facor f3 domain"/>
    <property type="match status" value="1"/>
</dbReference>
<dbReference type="SUPFAM" id="SSF48371">
    <property type="entry name" value="ARM repeat"/>
    <property type="match status" value="1"/>
</dbReference>
<sequence>MKLRLLLLAALLHTGANAQNSYRSYWKDATHYREHELDITHLKLEVSFVPEQGLVKGHVDHHFRVLRPEVDSVFFDAPAIRIAQAALNGKPLRFRSTKDGVWVRLPHPLKWDETGTISFDYEANPQRGIYFIGWNAPENREHNAFAVRKQIWTQGQGIDNRHWIPMYDDMNDKFITETIVHFPGDYKVLSNGNLVDKHTEGNETVWHYIMSHPHAGYLLMLGIGNYAIDQRKSNSGVPLNLYYYPEFPERREPTYRYSAQLIDFLEQETGIPYPWDSYSQIMVQEFLYGAMENTTATIFGDFFNVDERAYEDRNYVGVNCHELTHQWFGDYITARDGRDSWLQESFATYYPKLFTKKQFGADEYDWQRIGDYNTTLEAGKKDRFPIRYSAAGTARVYQKGSSVISMLAYVLGEDAWKRALKAYAQKHAYANVESNDIVQSIQDELGQDMSWFFDQWVYRGGEPEYTIAYEAQQNASEGSYTAITVKQTHTRDEVTGLFSMPIVFEVYYTDGTKDRVKEWIREEVNLVKIPNRYGKKVSFVLFDPNARILKSVVFPRGFAALRSQLLHAPHMLDRYDALLAMRTIDIARKREVLLEVLRSNEFYRVKAEAITQLGRDKEAQAAVEQTFLKESNPPLRLAAIKACDAATVSWKDILTGALKDASYDVEQTALEQLCRNYPDEADRYLRATEHDFGMNNSVHIKWNELAVLYVPARKDSALQRLVYLASDAWEFRTRNNAFTALKSLGYCNETLISHLFEAVLSHNSRLSGPAAQTLESLSQQAVYRNMMQRTYHDSRLSKSDKAKLREQLKFLSL</sequence>
<feature type="domain" description="Peptidase M1 membrane alanine aminopeptidase" evidence="2">
    <location>
        <begin position="258"/>
        <end position="456"/>
    </location>
</feature>
<name>A0ABP8MZ95_9BACT</name>
<dbReference type="Pfam" id="PF01433">
    <property type="entry name" value="Peptidase_M1"/>
    <property type="match status" value="1"/>
</dbReference>
<dbReference type="CDD" id="cd09603">
    <property type="entry name" value="M1_APN_like"/>
    <property type="match status" value="1"/>
</dbReference>
<evidence type="ECO:0000259" key="3">
    <source>
        <dbReference type="Pfam" id="PF17900"/>
    </source>
</evidence>
<dbReference type="InterPro" id="IPR014782">
    <property type="entry name" value="Peptidase_M1_dom"/>
</dbReference>
<keyword evidence="1" id="KW-0732">Signal</keyword>
<dbReference type="InterPro" id="IPR045357">
    <property type="entry name" value="Aminopeptidase_N-like_N"/>
</dbReference>
<evidence type="ECO:0000313" key="4">
    <source>
        <dbReference type="EMBL" id="GAA4457812.1"/>
    </source>
</evidence>
<evidence type="ECO:0000259" key="2">
    <source>
        <dbReference type="Pfam" id="PF01433"/>
    </source>
</evidence>
<dbReference type="SUPFAM" id="SSF55486">
    <property type="entry name" value="Metalloproteases ('zincins'), catalytic domain"/>
    <property type="match status" value="1"/>
</dbReference>
<protein>
    <recommendedName>
        <fullName evidence="6">Membrane alanyl aminopeptidase</fullName>
    </recommendedName>
</protein>
<reference evidence="5" key="1">
    <citation type="journal article" date="2019" name="Int. J. Syst. Evol. Microbiol.">
        <title>The Global Catalogue of Microorganisms (GCM) 10K type strain sequencing project: providing services to taxonomists for standard genome sequencing and annotation.</title>
        <authorList>
            <consortium name="The Broad Institute Genomics Platform"/>
            <consortium name="The Broad Institute Genome Sequencing Center for Infectious Disease"/>
            <person name="Wu L."/>
            <person name="Ma J."/>
        </authorList>
    </citation>
    <scope>NUCLEOTIDE SEQUENCE [LARGE SCALE GENOMIC DNA]</scope>
    <source>
        <strain evidence="5">JCM 31921</strain>
    </source>
</reference>
<dbReference type="InterPro" id="IPR016024">
    <property type="entry name" value="ARM-type_fold"/>
</dbReference>
<dbReference type="Gene3D" id="1.10.390.10">
    <property type="entry name" value="Neutral Protease Domain 2"/>
    <property type="match status" value="1"/>
</dbReference>
<evidence type="ECO:0000256" key="1">
    <source>
        <dbReference type="SAM" id="SignalP"/>
    </source>
</evidence>
<dbReference type="InterPro" id="IPR011989">
    <property type="entry name" value="ARM-like"/>
</dbReference>
<dbReference type="SUPFAM" id="SSF63737">
    <property type="entry name" value="Leukotriene A4 hydrolase N-terminal domain"/>
    <property type="match status" value="1"/>
</dbReference>
<feature type="chain" id="PRO_5046021602" description="Membrane alanyl aminopeptidase" evidence="1">
    <location>
        <begin position="19"/>
        <end position="813"/>
    </location>
</feature>
<organism evidence="4 5">
    <name type="scientific">Rurimicrobium arvi</name>
    <dbReference type="NCBI Taxonomy" id="2049916"/>
    <lineage>
        <taxon>Bacteria</taxon>
        <taxon>Pseudomonadati</taxon>
        <taxon>Bacteroidota</taxon>
        <taxon>Chitinophagia</taxon>
        <taxon>Chitinophagales</taxon>
        <taxon>Chitinophagaceae</taxon>
        <taxon>Rurimicrobium</taxon>
    </lineage>
</organism>
<dbReference type="RefSeq" id="WP_344827733.1">
    <property type="nucleotide sequence ID" value="NZ_BAABEZ010000024.1"/>
</dbReference>
<gene>
    <name evidence="4" type="ORF">GCM10023092_25090</name>
</gene>